<dbReference type="Proteomes" id="UP000324800">
    <property type="component" value="Unassembled WGS sequence"/>
</dbReference>
<comment type="caution">
    <text evidence="1">The sequence shown here is derived from an EMBL/GenBank/DDBJ whole genome shotgun (WGS) entry which is preliminary data.</text>
</comment>
<evidence type="ECO:0000313" key="2">
    <source>
        <dbReference type="Proteomes" id="UP000324800"/>
    </source>
</evidence>
<gene>
    <name evidence="1" type="ORF">EZS28_001406</name>
</gene>
<dbReference type="EMBL" id="SNRW01000144">
    <property type="protein sequence ID" value="KAA6403074.1"/>
    <property type="molecule type" value="Genomic_DNA"/>
</dbReference>
<accession>A0A5J4X7D2</accession>
<proteinExistence type="predicted"/>
<organism evidence="1 2">
    <name type="scientific">Streblomastix strix</name>
    <dbReference type="NCBI Taxonomy" id="222440"/>
    <lineage>
        <taxon>Eukaryota</taxon>
        <taxon>Metamonada</taxon>
        <taxon>Preaxostyla</taxon>
        <taxon>Oxymonadida</taxon>
        <taxon>Streblomastigidae</taxon>
        <taxon>Streblomastix</taxon>
    </lineage>
</organism>
<reference evidence="1 2" key="1">
    <citation type="submission" date="2019-03" db="EMBL/GenBank/DDBJ databases">
        <title>Single cell metagenomics reveals metabolic interactions within the superorganism composed of flagellate Streblomastix strix and complex community of Bacteroidetes bacteria on its surface.</title>
        <authorList>
            <person name="Treitli S.C."/>
            <person name="Kolisko M."/>
            <person name="Husnik F."/>
            <person name="Keeling P."/>
            <person name="Hampl V."/>
        </authorList>
    </citation>
    <scope>NUCLEOTIDE SEQUENCE [LARGE SCALE GENOMIC DNA]</scope>
    <source>
        <strain evidence="1">ST1C</strain>
    </source>
</reference>
<name>A0A5J4X7D2_9EUKA</name>
<protein>
    <submittedName>
        <fullName evidence="1">Uncharacterized protein</fullName>
    </submittedName>
</protein>
<sequence length="196" mass="22200">MINFVSAHLYQLPFPLASSSHPQQSSLQISSANLNALHPLNQSSQSSSHTIQPTAELQFFARFIHSQNFAQYLALRTQLGILEAELLNAQWIARVTPEEALTYVQSTRSRSRGRKDENNKKKLELYEEEKEQAQQFLLTLLDQMVKNEKSVLDNETGEGEINLQPQSSIAPWLTRAEKISHLDSLASKLRSLILSK</sequence>
<dbReference type="AlphaFoldDB" id="A0A5J4X7D2"/>
<evidence type="ECO:0000313" key="1">
    <source>
        <dbReference type="EMBL" id="KAA6403074.1"/>
    </source>
</evidence>